<dbReference type="AlphaFoldDB" id="B0DB50"/>
<accession>B0DB50</accession>
<dbReference type="InParanoid" id="B0DB50"/>
<dbReference type="Proteomes" id="UP000001194">
    <property type="component" value="Unassembled WGS sequence"/>
</dbReference>
<evidence type="ECO:0000313" key="2">
    <source>
        <dbReference type="Proteomes" id="UP000001194"/>
    </source>
</evidence>
<reference evidence="1 2" key="1">
    <citation type="journal article" date="2008" name="Nature">
        <title>The genome of Laccaria bicolor provides insights into mycorrhizal symbiosis.</title>
        <authorList>
            <person name="Martin F."/>
            <person name="Aerts A."/>
            <person name="Ahren D."/>
            <person name="Brun A."/>
            <person name="Danchin E.G.J."/>
            <person name="Duchaussoy F."/>
            <person name="Gibon J."/>
            <person name="Kohler A."/>
            <person name="Lindquist E."/>
            <person name="Pereda V."/>
            <person name="Salamov A."/>
            <person name="Shapiro H.J."/>
            <person name="Wuyts J."/>
            <person name="Blaudez D."/>
            <person name="Buee M."/>
            <person name="Brokstein P."/>
            <person name="Canbaeck B."/>
            <person name="Cohen D."/>
            <person name="Courty P.E."/>
            <person name="Coutinho P.M."/>
            <person name="Delaruelle C."/>
            <person name="Detter J.C."/>
            <person name="Deveau A."/>
            <person name="DiFazio S."/>
            <person name="Duplessis S."/>
            <person name="Fraissinet-Tachet L."/>
            <person name="Lucic E."/>
            <person name="Frey-Klett P."/>
            <person name="Fourrey C."/>
            <person name="Feussner I."/>
            <person name="Gay G."/>
            <person name="Grimwood J."/>
            <person name="Hoegger P.J."/>
            <person name="Jain P."/>
            <person name="Kilaru S."/>
            <person name="Labbe J."/>
            <person name="Lin Y.C."/>
            <person name="Legue V."/>
            <person name="Le Tacon F."/>
            <person name="Marmeisse R."/>
            <person name="Melayah D."/>
            <person name="Montanini B."/>
            <person name="Muratet M."/>
            <person name="Nehls U."/>
            <person name="Niculita-Hirzel H."/>
            <person name="Oudot-Le Secq M.P."/>
            <person name="Peter M."/>
            <person name="Quesneville H."/>
            <person name="Rajashekar B."/>
            <person name="Reich M."/>
            <person name="Rouhier N."/>
            <person name="Schmutz J."/>
            <person name="Yin T."/>
            <person name="Chalot M."/>
            <person name="Henrissat B."/>
            <person name="Kuees U."/>
            <person name="Lucas S."/>
            <person name="Van de Peer Y."/>
            <person name="Podila G.K."/>
            <person name="Polle A."/>
            <person name="Pukkila P.J."/>
            <person name="Richardson P.M."/>
            <person name="Rouze P."/>
            <person name="Sanders I.R."/>
            <person name="Stajich J.E."/>
            <person name="Tunlid A."/>
            <person name="Tuskan G."/>
            <person name="Grigoriev I.V."/>
        </authorList>
    </citation>
    <scope>NUCLEOTIDE SEQUENCE [LARGE SCALE GENOMIC DNA]</scope>
    <source>
        <strain evidence="2">S238N-H82 / ATCC MYA-4686</strain>
    </source>
</reference>
<proteinExistence type="predicted"/>
<dbReference type="EMBL" id="DS547102">
    <property type="protein sequence ID" value="EDR08138.1"/>
    <property type="molecule type" value="Genomic_DNA"/>
</dbReference>
<gene>
    <name evidence="1" type="ORF">LACBIDRAFT_327456</name>
</gene>
<organism evidence="2">
    <name type="scientific">Laccaria bicolor (strain S238N-H82 / ATCC MYA-4686)</name>
    <name type="common">Bicoloured deceiver</name>
    <name type="synonym">Laccaria laccata var. bicolor</name>
    <dbReference type="NCBI Taxonomy" id="486041"/>
    <lineage>
        <taxon>Eukaryota</taxon>
        <taxon>Fungi</taxon>
        <taxon>Dikarya</taxon>
        <taxon>Basidiomycota</taxon>
        <taxon>Agaricomycotina</taxon>
        <taxon>Agaricomycetes</taxon>
        <taxon>Agaricomycetidae</taxon>
        <taxon>Agaricales</taxon>
        <taxon>Agaricineae</taxon>
        <taxon>Hydnangiaceae</taxon>
        <taxon>Laccaria</taxon>
    </lineage>
</organism>
<dbReference type="HOGENOM" id="CLU_1326574_0_0_1"/>
<dbReference type="RefSeq" id="XP_001881208.1">
    <property type="nucleotide sequence ID" value="XM_001881173.1"/>
</dbReference>
<keyword evidence="2" id="KW-1185">Reference proteome</keyword>
<sequence>MSSTALSGSQREPGMLNDSHFYDINGGSFYNTAGDAHIYNAIKSSSNNSGIFTNLSQLVVQRSAFHSPDVTRSLGRKFCKKILQLGRKRFGGEDTLAFWRTWRWQVGDCADHCKALQVKHHGMLRAEGPPRCHFFPLCSSSERSTNARLVATLAYEFTLFVPGEKEFTTRTNLDDPAIVPLHSLPGGGFRCSTSRSSLTYWMNASMR</sequence>
<dbReference type="GeneID" id="6076912"/>
<dbReference type="KEGG" id="lbc:LACBIDRAFT_327456"/>
<name>B0DB50_LACBS</name>
<evidence type="ECO:0000313" key="1">
    <source>
        <dbReference type="EMBL" id="EDR08138.1"/>
    </source>
</evidence>
<protein>
    <submittedName>
        <fullName evidence="1">Predicted protein</fullName>
    </submittedName>
</protein>